<keyword evidence="3" id="KW-1185">Reference proteome</keyword>
<dbReference type="Proteomes" id="UP001140949">
    <property type="component" value="Unassembled WGS sequence"/>
</dbReference>
<name>A0AAX6EAC7_IRIPA</name>
<keyword evidence="1" id="KW-0812">Transmembrane</keyword>
<dbReference type="EMBL" id="JANAVB010038417">
    <property type="protein sequence ID" value="KAJ6801077.1"/>
    <property type="molecule type" value="Genomic_DNA"/>
</dbReference>
<evidence type="ECO:0000256" key="1">
    <source>
        <dbReference type="SAM" id="Phobius"/>
    </source>
</evidence>
<keyword evidence="1" id="KW-0472">Membrane</keyword>
<feature type="transmembrane region" description="Helical" evidence="1">
    <location>
        <begin position="14"/>
        <end position="35"/>
    </location>
</feature>
<protein>
    <submittedName>
        <fullName evidence="2">Uncharacterized protein</fullName>
    </submittedName>
</protein>
<gene>
    <name evidence="2" type="ORF">M6B38_199950</name>
</gene>
<evidence type="ECO:0000313" key="3">
    <source>
        <dbReference type="Proteomes" id="UP001140949"/>
    </source>
</evidence>
<dbReference type="PANTHER" id="PTHR11654">
    <property type="entry name" value="OLIGOPEPTIDE TRANSPORTER-RELATED"/>
    <property type="match status" value="1"/>
</dbReference>
<keyword evidence="1" id="KW-1133">Transmembrane helix</keyword>
<reference evidence="2" key="1">
    <citation type="journal article" date="2023" name="GigaByte">
        <title>Genome assembly of the bearded iris, Iris pallida Lam.</title>
        <authorList>
            <person name="Bruccoleri R.E."/>
            <person name="Oakeley E.J."/>
            <person name="Faust A.M.E."/>
            <person name="Altorfer M."/>
            <person name="Dessus-Babus S."/>
            <person name="Burckhardt D."/>
            <person name="Oertli M."/>
            <person name="Naumann U."/>
            <person name="Petersen F."/>
            <person name="Wong J."/>
        </authorList>
    </citation>
    <scope>NUCLEOTIDE SEQUENCE</scope>
    <source>
        <strain evidence="2">GSM-AAB239-AS_SAM_17_03QT</strain>
    </source>
</reference>
<reference evidence="2" key="2">
    <citation type="submission" date="2023-04" db="EMBL/GenBank/DDBJ databases">
        <authorList>
            <person name="Bruccoleri R.E."/>
            <person name="Oakeley E.J."/>
            <person name="Faust A.-M."/>
            <person name="Dessus-Babus S."/>
            <person name="Altorfer M."/>
            <person name="Burckhardt D."/>
            <person name="Oertli M."/>
            <person name="Naumann U."/>
            <person name="Petersen F."/>
            <person name="Wong J."/>
        </authorList>
    </citation>
    <scope>NUCLEOTIDE SEQUENCE</scope>
    <source>
        <strain evidence="2">GSM-AAB239-AS_SAM_17_03QT</strain>
        <tissue evidence="2">Leaf</tissue>
    </source>
</reference>
<dbReference type="Gene3D" id="1.20.1250.20">
    <property type="entry name" value="MFS general substrate transporter like domains"/>
    <property type="match status" value="1"/>
</dbReference>
<sequence length="72" mass="8016">MITYLTGPVGEPTAASVAVVNGIASMTPLLGAFVADSYLGRYRTIMIASLLYILKIQMYDVVYNNEDWSFRY</sequence>
<comment type="caution">
    <text evidence="2">The sequence shown here is derived from an EMBL/GenBank/DDBJ whole genome shotgun (WGS) entry which is preliminary data.</text>
</comment>
<accession>A0AAX6EAC7</accession>
<evidence type="ECO:0000313" key="2">
    <source>
        <dbReference type="EMBL" id="KAJ6801077.1"/>
    </source>
</evidence>
<dbReference type="InterPro" id="IPR036259">
    <property type="entry name" value="MFS_trans_sf"/>
</dbReference>
<organism evidence="2 3">
    <name type="scientific">Iris pallida</name>
    <name type="common">Sweet iris</name>
    <dbReference type="NCBI Taxonomy" id="29817"/>
    <lineage>
        <taxon>Eukaryota</taxon>
        <taxon>Viridiplantae</taxon>
        <taxon>Streptophyta</taxon>
        <taxon>Embryophyta</taxon>
        <taxon>Tracheophyta</taxon>
        <taxon>Spermatophyta</taxon>
        <taxon>Magnoliopsida</taxon>
        <taxon>Liliopsida</taxon>
        <taxon>Asparagales</taxon>
        <taxon>Iridaceae</taxon>
        <taxon>Iridoideae</taxon>
        <taxon>Irideae</taxon>
        <taxon>Iris</taxon>
    </lineage>
</organism>
<dbReference type="AlphaFoldDB" id="A0AAX6EAC7"/>
<proteinExistence type="predicted"/>